<dbReference type="EMBL" id="JNBS01000116">
    <property type="protein sequence ID" value="OQS07755.1"/>
    <property type="molecule type" value="Genomic_DNA"/>
</dbReference>
<dbReference type="GO" id="GO:0000175">
    <property type="term" value="F:3'-5'-RNA exonuclease activity"/>
    <property type="evidence" value="ECO:0007669"/>
    <property type="project" value="TreeGrafter"/>
</dbReference>
<gene>
    <name evidence="2" type="ORF">THRCLA_00248</name>
</gene>
<evidence type="ECO:0000259" key="1">
    <source>
        <dbReference type="Pfam" id="PF03372"/>
    </source>
</evidence>
<feature type="domain" description="Endonuclease/exonuclease/phosphatase" evidence="1">
    <location>
        <begin position="37"/>
        <end position="211"/>
    </location>
</feature>
<dbReference type="OrthoDB" id="428734at2759"/>
<dbReference type="AlphaFoldDB" id="A0A1W0ABX0"/>
<proteinExistence type="predicted"/>
<accession>A0A1W0ABX0</accession>
<sequence length="312" mass="35252">MGIEFKVENDPVLDRDNVAIALAVQAIADQSITIVATTHILFNPRRGDVKLAQCQRLLECIEQLQQKHCPAEPRVIICGDFNFTPCSPLYSYFSTGALDCSQLKSSDLSCQIATNGSFFHTRLHHDEINRHQGGGAAAGKYTITNATEKKGFHLEYSNKYVGKNATHSLTLKSAYAQEPTDNTTGEPLFTTYHERFYGTVDYIWYTTPTLTCTGVMEMPKNDDFFRRIRSLPTQLLREILTWAPDVICLQEVDHFDDYFETELASHGYEGKYQRRTGETTLDGCAIFIRSATFTIVEEMGIEFKVENDPVLD</sequence>
<evidence type="ECO:0000313" key="3">
    <source>
        <dbReference type="Proteomes" id="UP000243217"/>
    </source>
</evidence>
<dbReference type="PANTHER" id="PTHR12121:SF74">
    <property type="entry name" value="CARBON CATABOLITE REPRESSOR PROTEIN 4 HOMOLOG 5"/>
    <property type="match status" value="1"/>
</dbReference>
<dbReference type="InterPro" id="IPR005135">
    <property type="entry name" value="Endo/exonuclease/phosphatase"/>
</dbReference>
<organism evidence="2 3">
    <name type="scientific">Thraustotheca clavata</name>
    <dbReference type="NCBI Taxonomy" id="74557"/>
    <lineage>
        <taxon>Eukaryota</taxon>
        <taxon>Sar</taxon>
        <taxon>Stramenopiles</taxon>
        <taxon>Oomycota</taxon>
        <taxon>Saprolegniomycetes</taxon>
        <taxon>Saprolegniales</taxon>
        <taxon>Achlyaceae</taxon>
        <taxon>Thraustotheca</taxon>
    </lineage>
</organism>
<reference evidence="2 3" key="1">
    <citation type="journal article" date="2014" name="Genome Biol. Evol.">
        <title>The secreted proteins of Achlya hypogyna and Thraustotheca clavata identify the ancestral oomycete secretome and reveal gene acquisitions by horizontal gene transfer.</title>
        <authorList>
            <person name="Misner I."/>
            <person name="Blouin N."/>
            <person name="Leonard G."/>
            <person name="Richards T.A."/>
            <person name="Lane C.E."/>
        </authorList>
    </citation>
    <scope>NUCLEOTIDE SEQUENCE [LARGE SCALE GENOMIC DNA]</scope>
    <source>
        <strain evidence="2 3">ATCC 34112</strain>
    </source>
</reference>
<evidence type="ECO:0000313" key="2">
    <source>
        <dbReference type="EMBL" id="OQS07755.1"/>
    </source>
</evidence>
<keyword evidence="3" id="KW-1185">Reference proteome</keyword>
<comment type="caution">
    <text evidence="2">The sequence shown here is derived from an EMBL/GenBank/DDBJ whole genome shotgun (WGS) entry which is preliminary data.</text>
</comment>
<dbReference type="InterPro" id="IPR036691">
    <property type="entry name" value="Endo/exonu/phosph_ase_sf"/>
</dbReference>
<feature type="non-terminal residue" evidence="2">
    <location>
        <position position="312"/>
    </location>
</feature>
<dbReference type="InterPro" id="IPR050410">
    <property type="entry name" value="CCR4/nocturin_mRNA_transcr"/>
</dbReference>
<dbReference type="Gene3D" id="3.60.10.10">
    <property type="entry name" value="Endonuclease/exonuclease/phosphatase"/>
    <property type="match status" value="2"/>
</dbReference>
<dbReference type="SUPFAM" id="SSF56219">
    <property type="entry name" value="DNase I-like"/>
    <property type="match status" value="2"/>
</dbReference>
<protein>
    <recommendedName>
        <fullName evidence="1">Endonuclease/exonuclease/phosphatase domain-containing protein</fullName>
    </recommendedName>
</protein>
<name>A0A1W0ABX0_9STRA</name>
<dbReference type="Proteomes" id="UP000243217">
    <property type="component" value="Unassembled WGS sequence"/>
</dbReference>
<dbReference type="PANTHER" id="PTHR12121">
    <property type="entry name" value="CARBON CATABOLITE REPRESSOR PROTEIN 4"/>
    <property type="match status" value="1"/>
</dbReference>
<dbReference type="Pfam" id="PF03372">
    <property type="entry name" value="Exo_endo_phos"/>
    <property type="match status" value="1"/>
</dbReference>